<sequence length="100" mass="10783">MKFAIALCILAIIAMSSAKPQEHSRGCIYILGKCQTECEEGTHAYATACGKKTPEATCDEPNPKPETADICDYSACYCDEPTVRDTASGKCVTLDKCPQK</sequence>
<comment type="caution">
    <text evidence="2">The sequence shown here is derived from an EMBL/GenBank/DDBJ whole genome shotgun (WGS) entry which is preliminary data.</text>
</comment>
<accession>A0A8S0ZNG1</accession>
<evidence type="ECO:0000313" key="3">
    <source>
        <dbReference type="Proteomes" id="UP000494106"/>
    </source>
</evidence>
<gene>
    <name evidence="2" type="ORF">APLA_LOCUS5067</name>
</gene>
<dbReference type="SUPFAM" id="SSF57567">
    <property type="entry name" value="Serine protease inhibitors"/>
    <property type="match status" value="1"/>
</dbReference>
<protein>
    <recommendedName>
        <fullName evidence="4">Protease inhibitor</fullName>
    </recommendedName>
</protein>
<keyword evidence="3" id="KW-1185">Reference proteome</keyword>
<proteinExistence type="predicted"/>
<dbReference type="Proteomes" id="UP000494106">
    <property type="component" value="Unassembled WGS sequence"/>
</dbReference>
<feature type="chain" id="PRO_5035885100" description="Protease inhibitor" evidence="1">
    <location>
        <begin position="19"/>
        <end position="100"/>
    </location>
</feature>
<dbReference type="AlphaFoldDB" id="A0A8S0ZNG1"/>
<name>A0A8S0ZNG1_ARCPL</name>
<dbReference type="InterPro" id="IPR036084">
    <property type="entry name" value="Ser_inhib-like_sf"/>
</dbReference>
<keyword evidence="1" id="KW-0732">Signal</keyword>
<evidence type="ECO:0000313" key="2">
    <source>
        <dbReference type="EMBL" id="CAB3233129.1"/>
    </source>
</evidence>
<reference evidence="2 3" key="1">
    <citation type="submission" date="2020-04" db="EMBL/GenBank/DDBJ databases">
        <authorList>
            <person name="Wallbank WR R."/>
            <person name="Pardo Diaz C."/>
            <person name="Kozak K."/>
            <person name="Martin S."/>
            <person name="Jiggins C."/>
            <person name="Moest M."/>
            <person name="Warren A I."/>
            <person name="Byers J.R.P. K."/>
            <person name="Montejo-Kovacevich G."/>
            <person name="Yen C E."/>
        </authorList>
    </citation>
    <scope>NUCLEOTIDE SEQUENCE [LARGE SCALE GENOMIC DNA]</scope>
</reference>
<feature type="signal peptide" evidence="1">
    <location>
        <begin position="1"/>
        <end position="18"/>
    </location>
</feature>
<dbReference type="OrthoDB" id="8113025at2759"/>
<evidence type="ECO:0000256" key="1">
    <source>
        <dbReference type="SAM" id="SignalP"/>
    </source>
</evidence>
<dbReference type="EMBL" id="CADEBC010000479">
    <property type="protein sequence ID" value="CAB3233129.1"/>
    <property type="molecule type" value="Genomic_DNA"/>
</dbReference>
<organism evidence="2 3">
    <name type="scientific">Arctia plantaginis</name>
    <name type="common">Wood tiger moth</name>
    <name type="synonym">Phalaena plantaginis</name>
    <dbReference type="NCBI Taxonomy" id="874455"/>
    <lineage>
        <taxon>Eukaryota</taxon>
        <taxon>Metazoa</taxon>
        <taxon>Ecdysozoa</taxon>
        <taxon>Arthropoda</taxon>
        <taxon>Hexapoda</taxon>
        <taxon>Insecta</taxon>
        <taxon>Pterygota</taxon>
        <taxon>Neoptera</taxon>
        <taxon>Endopterygota</taxon>
        <taxon>Lepidoptera</taxon>
        <taxon>Glossata</taxon>
        <taxon>Ditrysia</taxon>
        <taxon>Noctuoidea</taxon>
        <taxon>Erebidae</taxon>
        <taxon>Arctiinae</taxon>
        <taxon>Arctia</taxon>
    </lineage>
</organism>
<dbReference type="Gene3D" id="2.10.25.10">
    <property type="entry name" value="Laminin"/>
    <property type="match status" value="1"/>
</dbReference>
<evidence type="ECO:0008006" key="4">
    <source>
        <dbReference type="Google" id="ProtNLM"/>
    </source>
</evidence>